<evidence type="ECO:0000313" key="2">
    <source>
        <dbReference type="EMBL" id="BAU28725.1"/>
    </source>
</evidence>
<gene>
    <name evidence="2" type="ORF">CB4_02900</name>
</gene>
<dbReference type="Proteomes" id="UP000217696">
    <property type="component" value="Chromosome"/>
</dbReference>
<protein>
    <submittedName>
        <fullName evidence="2">Uncharacterized protein</fullName>
    </submittedName>
</protein>
<accession>A0A0U5AY89</accession>
<dbReference type="AlphaFoldDB" id="A0A0U5AY89"/>
<proteinExistence type="predicted"/>
<feature type="region of interest" description="Disordered" evidence="1">
    <location>
        <begin position="1"/>
        <end position="23"/>
    </location>
</feature>
<keyword evidence="3" id="KW-1185">Reference proteome</keyword>
<evidence type="ECO:0000256" key="1">
    <source>
        <dbReference type="SAM" id="MobiDB-lite"/>
    </source>
</evidence>
<dbReference type="EMBL" id="AP017312">
    <property type="protein sequence ID" value="BAU28725.1"/>
    <property type="molecule type" value="Genomic_DNA"/>
</dbReference>
<reference evidence="2 3" key="1">
    <citation type="submission" date="2015-12" db="EMBL/GenBank/DDBJ databases">
        <title>Genome sequence of Aneurinibacillus soli.</title>
        <authorList>
            <person name="Lee J.S."/>
            <person name="Lee K.C."/>
            <person name="Kim K.K."/>
            <person name="Lee B.W."/>
        </authorList>
    </citation>
    <scope>NUCLEOTIDE SEQUENCE [LARGE SCALE GENOMIC DNA]</scope>
    <source>
        <strain evidence="2 3">CB4</strain>
    </source>
</reference>
<feature type="compositionally biased region" description="Basic and acidic residues" evidence="1">
    <location>
        <begin position="14"/>
        <end position="23"/>
    </location>
</feature>
<organism evidence="2 3">
    <name type="scientific">Aneurinibacillus soli</name>
    <dbReference type="NCBI Taxonomy" id="1500254"/>
    <lineage>
        <taxon>Bacteria</taxon>
        <taxon>Bacillati</taxon>
        <taxon>Bacillota</taxon>
        <taxon>Bacilli</taxon>
        <taxon>Bacillales</taxon>
        <taxon>Paenibacillaceae</taxon>
        <taxon>Aneurinibacillus group</taxon>
        <taxon>Aneurinibacillus</taxon>
    </lineage>
</organism>
<evidence type="ECO:0000313" key="3">
    <source>
        <dbReference type="Proteomes" id="UP000217696"/>
    </source>
</evidence>
<sequence>MAAATRHLRGTTLRKMDGRSGDERKVDVWLSSRQYDEL</sequence>
<dbReference type="KEGG" id="asoc:CB4_02900"/>
<name>A0A0U5AY89_9BACL</name>